<feature type="region of interest" description="Disordered" evidence="4">
    <location>
        <begin position="468"/>
        <end position="493"/>
    </location>
</feature>
<dbReference type="InterPro" id="IPR051201">
    <property type="entry name" value="Chloro_Bact_Ser_Proteases"/>
</dbReference>
<evidence type="ECO:0000256" key="1">
    <source>
        <dbReference type="ARBA" id="ARBA00010541"/>
    </source>
</evidence>
<keyword evidence="8" id="KW-1185">Reference proteome</keyword>
<evidence type="ECO:0000313" key="8">
    <source>
        <dbReference type="Proteomes" id="UP000610760"/>
    </source>
</evidence>
<keyword evidence="5" id="KW-1133">Transmembrane helix</keyword>
<proteinExistence type="inferred from homology"/>
<keyword evidence="5" id="KW-0812">Transmembrane</keyword>
<dbReference type="SUPFAM" id="SSF50156">
    <property type="entry name" value="PDZ domain-like"/>
    <property type="match status" value="1"/>
</dbReference>
<feature type="domain" description="PDZ" evidence="6">
    <location>
        <begin position="360"/>
        <end position="450"/>
    </location>
</feature>
<evidence type="ECO:0000256" key="2">
    <source>
        <dbReference type="ARBA" id="ARBA00022670"/>
    </source>
</evidence>
<dbReference type="InterPro" id="IPR043504">
    <property type="entry name" value="Peptidase_S1_PA_chymotrypsin"/>
</dbReference>
<protein>
    <submittedName>
        <fullName evidence="7">Trypsin-like peptidase domain-containing protein</fullName>
    </submittedName>
</protein>
<dbReference type="PROSITE" id="PS50106">
    <property type="entry name" value="PDZ"/>
    <property type="match status" value="1"/>
</dbReference>
<keyword evidence="3" id="KW-0378">Hydrolase</keyword>
<evidence type="ECO:0000256" key="3">
    <source>
        <dbReference type="ARBA" id="ARBA00022801"/>
    </source>
</evidence>
<feature type="compositionally biased region" description="Polar residues" evidence="4">
    <location>
        <begin position="7"/>
        <end position="31"/>
    </location>
</feature>
<name>A0A926E2H0_9FIRM</name>
<dbReference type="InterPro" id="IPR009003">
    <property type="entry name" value="Peptidase_S1_PA"/>
</dbReference>
<dbReference type="InterPro" id="IPR036034">
    <property type="entry name" value="PDZ_sf"/>
</dbReference>
<organism evidence="7 8">
    <name type="scientific">Fumia xinanensis</name>
    <dbReference type="NCBI Taxonomy" id="2763659"/>
    <lineage>
        <taxon>Bacteria</taxon>
        <taxon>Bacillati</taxon>
        <taxon>Bacillota</taxon>
        <taxon>Clostridia</taxon>
        <taxon>Eubacteriales</taxon>
        <taxon>Oscillospiraceae</taxon>
        <taxon>Fumia</taxon>
    </lineage>
</organism>
<dbReference type="InterPro" id="IPR001478">
    <property type="entry name" value="PDZ"/>
</dbReference>
<dbReference type="RefSeq" id="WP_249295436.1">
    <property type="nucleotide sequence ID" value="NZ_JACRSV010000003.1"/>
</dbReference>
<evidence type="ECO:0000256" key="5">
    <source>
        <dbReference type="SAM" id="Phobius"/>
    </source>
</evidence>
<dbReference type="AlphaFoldDB" id="A0A926E2H0"/>
<sequence>MDENNKNYDNQYTGGNDGSSNGPDPTNTWNTPSDSPSGNGSSGPYETPQNSSTSQGPSQTPPTYSNTEYQWKFEDYDQISNHNNGYKPKNNTGLKVFAIVISVVFVLTAAAFAGFVLYENNHSSSSSVSSNDSEVNMSGPDITLNNRPAPEDTDYAEGVLSTEEIAAKVRPSVVGIVTYDVGTSLTATGAGSGIIMSSDGYILTNAHVVSGSSGIVVVLDNDEEYEAKVIGIDEKTDIAVVKIEASGLTAAEFGNSDELVVGERIVAIGNPTGLNLAGSTTQGIVSGLQRNITVRTEDGTISMEAIQVDAAINPGNSGGALINKYGQVVGINSSKLSSTQIEGIGFAIPMNTAKPIIDDLVSYGYVKGRVKLGITYYGISDVTGAMTGYTPGLLVSAIDETADVYTKGVRVGDTITQIDGKDVRDAEDIKEVLDGKVPGDKVKLTVYRVSVTGKQSTFTVDVQLEEDKGNSTNVQQQQQVSEQAPEQGNGFFR</sequence>
<dbReference type="GO" id="GO:0006508">
    <property type="term" value="P:proteolysis"/>
    <property type="evidence" value="ECO:0007669"/>
    <property type="project" value="UniProtKB-KW"/>
</dbReference>
<accession>A0A926E2H0</accession>
<dbReference type="Pfam" id="PF13180">
    <property type="entry name" value="PDZ_2"/>
    <property type="match status" value="1"/>
</dbReference>
<dbReference type="PRINTS" id="PR00834">
    <property type="entry name" value="PROTEASES2C"/>
</dbReference>
<evidence type="ECO:0000259" key="6">
    <source>
        <dbReference type="PROSITE" id="PS50106"/>
    </source>
</evidence>
<feature type="region of interest" description="Disordered" evidence="4">
    <location>
        <begin position="1"/>
        <end position="66"/>
    </location>
</feature>
<dbReference type="SUPFAM" id="SSF50494">
    <property type="entry name" value="Trypsin-like serine proteases"/>
    <property type="match status" value="1"/>
</dbReference>
<feature type="transmembrane region" description="Helical" evidence="5">
    <location>
        <begin position="96"/>
        <end position="118"/>
    </location>
</feature>
<evidence type="ECO:0000256" key="4">
    <source>
        <dbReference type="SAM" id="MobiDB-lite"/>
    </source>
</evidence>
<feature type="compositionally biased region" description="Low complexity" evidence="4">
    <location>
        <begin position="474"/>
        <end position="487"/>
    </location>
</feature>
<comment type="similarity">
    <text evidence="1">Belongs to the peptidase S1C family.</text>
</comment>
<dbReference type="PANTHER" id="PTHR43343:SF3">
    <property type="entry name" value="PROTEASE DO-LIKE 8, CHLOROPLASTIC"/>
    <property type="match status" value="1"/>
</dbReference>
<dbReference type="GO" id="GO:0004252">
    <property type="term" value="F:serine-type endopeptidase activity"/>
    <property type="evidence" value="ECO:0007669"/>
    <property type="project" value="InterPro"/>
</dbReference>
<keyword evidence="2" id="KW-0645">Protease</keyword>
<dbReference type="Pfam" id="PF13365">
    <property type="entry name" value="Trypsin_2"/>
    <property type="match status" value="1"/>
</dbReference>
<feature type="region of interest" description="Disordered" evidence="4">
    <location>
        <begin position="123"/>
        <end position="150"/>
    </location>
</feature>
<dbReference type="InterPro" id="IPR001940">
    <property type="entry name" value="Peptidase_S1C"/>
</dbReference>
<evidence type="ECO:0000313" key="7">
    <source>
        <dbReference type="EMBL" id="MBC8560449.1"/>
    </source>
</evidence>
<dbReference type="Gene3D" id="2.30.42.10">
    <property type="match status" value="1"/>
</dbReference>
<feature type="compositionally biased region" description="Low complexity" evidence="4">
    <location>
        <begin position="123"/>
        <end position="138"/>
    </location>
</feature>
<dbReference type="PANTHER" id="PTHR43343">
    <property type="entry name" value="PEPTIDASE S12"/>
    <property type="match status" value="1"/>
</dbReference>
<comment type="caution">
    <text evidence="7">The sequence shown here is derived from an EMBL/GenBank/DDBJ whole genome shotgun (WGS) entry which is preliminary data.</text>
</comment>
<reference evidence="7" key="1">
    <citation type="submission" date="2020-08" db="EMBL/GenBank/DDBJ databases">
        <title>Genome public.</title>
        <authorList>
            <person name="Liu C."/>
            <person name="Sun Q."/>
        </authorList>
    </citation>
    <scope>NUCLEOTIDE SEQUENCE</scope>
    <source>
        <strain evidence="7">NSJ-33</strain>
    </source>
</reference>
<dbReference type="SMART" id="SM00228">
    <property type="entry name" value="PDZ"/>
    <property type="match status" value="1"/>
</dbReference>
<dbReference type="Proteomes" id="UP000610760">
    <property type="component" value="Unassembled WGS sequence"/>
</dbReference>
<dbReference type="EMBL" id="JACRSV010000003">
    <property type="protein sequence ID" value="MBC8560449.1"/>
    <property type="molecule type" value="Genomic_DNA"/>
</dbReference>
<feature type="compositionally biased region" description="Low complexity" evidence="4">
    <location>
        <begin position="32"/>
        <end position="63"/>
    </location>
</feature>
<keyword evidence="5" id="KW-0472">Membrane</keyword>
<gene>
    <name evidence="7" type="ORF">H8710_10285</name>
</gene>
<dbReference type="Gene3D" id="2.40.10.10">
    <property type="entry name" value="Trypsin-like serine proteases"/>
    <property type="match status" value="2"/>
</dbReference>